<dbReference type="AlphaFoldDB" id="D8TEF4"/>
<gene>
    <name evidence="1" type="ORF">SELMODRAFT_431934</name>
</gene>
<dbReference type="Proteomes" id="UP000001514">
    <property type="component" value="Unassembled WGS sequence"/>
</dbReference>
<dbReference type="Gramene" id="EFJ04962">
    <property type="protein sequence ID" value="EFJ04962"/>
    <property type="gene ID" value="SELMODRAFT_431934"/>
</dbReference>
<evidence type="ECO:0000313" key="2">
    <source>
        <dbReference type="Proteomes" id="UP000001514"/>
    </source>
</evidence>
<protein>
    <submittedName>
        <fullName evidence="1">Uncharacterized protein</fullName>
    </submittedName>
</protein>
<name>D8TEF4_SELML</name>
<accession>D8TEF4</accession>
<reference evidence="1 2" key="1">
    <citation type="journal article" date="2011" name="Science">
        <title>The Selaginella genome identifies genetic changes associated with the evolution of vascular plants.</title>
        <authorList>
            <person name="Banks J.A."/>
            <person name="Nishiyama T."/>
            <person name="Hasebe M."/>
            <person name="Bowman J.L."/>
            <person name="Gribskov M."/>
            <person name="dePamphilis C."/>
            <person name="Albert V.A."/>
            <person name="Aono N."/>
            <person name="Aoyama T."/>
            <person name="Ambrose B.A."/>
            <person name="Ashton N.W."/>
            <person name="Axtell M.J."/>
            <person name="Barker E."/>
            <person name="Barker M.S."/>
            <person name="Bennetzen J.L."/>
            <person name="Bonawitz N.D."/>
            <person name="Chapple C."/>
            <person name="Cheng C."/>
            <person name="Correa L.G."/>
            <person name="Dacre M."/>
            <person name="DeBarry J."/>
            <person name="Dreyer I."/>
            <person name="Elias M."/>
            <person name="Engstrom E.M."/>
            <person name="Estelle M."/>
            <person name="Feng L."/>
            <person name="Finet C."/>
            <person name="Floyd S.K."/>
            <person name="Frommer W.B."/>
            <person name="Fujita T."/>
            <person name="Gramzow L."/>
            <person name="Gutensohn M."/>
            <person name="Harholt J."/>
            <person name="Hattori M."/>
            <person name="Heyl A."/>
            <person name="Hirai T."/>
            <person name="Hiwatashi Y."/>
            <person name="Ishikawa M."/>
            <person name="Iwata M."/>
            <person name="Karol K.G."/>
            <person name="Koehler B."/>
            <person name="Kolukisaoglu U."/>
            <person name="Kubo M."/>
            <person name="Kurata T."/>
            <person name="Lalonde S."/>
            <person name="Li K."/>
            <person name="Li Y."/>
            <person name="Litt A."/>
            <person name="Lyons E."/>
            <person name="Manning G."/>
            <person name="Maruyama T."/>
            <person name="Michael T.P."/>
            <person name="Mikami K."/>
            <person name="Miyazaki S."/>
            <person name="Morinaga S."/>
            <person name="Murata T."/>
            <person name="Mueller-Roeber B."/>
            <person name="Nelson D.R."/>
            <person name="Obara M."/>
            <person name="Oguri Y."/>
            <person name="Olmstead R.G."/>
            <person name="Onodera N."/>
            <person name="Petersen B.L."/>
            <person name="Pils B."/>
            <person name="Prigge M."/>
            <person name="Rensing S.A."/>
            <person name="Riano-Pachon D.M."/>
            <person name="Roberts A.W."/>
            <person name="Sato Y."/>
            <person name="Scheller H.V."/>
            <person name="Schulz B."/>
            <person name="Schulz C."/>
            <person name="Shakirov E.V."/>
            <person name="Shibagaki N."/>
            <person name="Shinohara N."/>
            <person name="Shippen D.E."/>
            <person name="Soerensen I."/>
            <person name="Sotooka R."/>
            <person name="Sugimoto N."/>
            <person name="Sugita M."/>
            <person name="Sumikawa N."/>
            <person name="Tanurdzic M."/>
            <person name="Theissen G."/>
            <person name="Ulvskov P."/>
            <person name="Wakazuki S."/>
            <person name="Weng J.K."/>
            <person name="Willats W.W."/>
            <person name="Wipf D."/>
            <person name="Wolf P.G."/>
            <person name="Yang L."/>
            <person name="Zimmer A.D."/>
            <person name="Zhu Q."/>
            <person name="Mitros T."/>
            <person name="Hellsten U."/>
            <person name="Loque D."/>
            <person name="Otillar R."/>
            <person name="Salamov A."/>
            <person name="Schmutz J."/>
            <person name="Shapiro H."/>
            <person name="Lindquist E."/>
            <person name="Lucas S."/>
            <person name="Rokhsar D."/>
            <person name="Grigoriev I.V."/>
        </authorList>
    </citation>
    <scope>NUCLEOTIDE SEQUENCE [LARGE SCALE GENOMIC DNA]</scope>
</reference>
<proteinExistence type="predicted"/>
<dbReference type="InParanoid" id="D8TEF4"/>
<sequence length="153" mass="16235">MGIFVDGQFANHVKLTDLDPIFKQLNEKNVVLLGLFSLASVNRKPVWVLLYADSAFDAIQQLVGVACVDIVTNNLLNSLGLAVVQDAVSKRSPGPSLEQKPLTSHPILEATTGCDFAGSLQSIQDKSSDFICCGANCSSNNVTATSSLGKHSL</sequence>
<dbReference type="KEGG" id="smo:SELMODRAFT_431934"/>
<dbReference type="HOGENOM" id="CLU_1716393_0_0_1"/>
<evidence type="ECO:0000313" key="1">
    <source>
        <dbReference type="EMBL" id="EFJ04962.1"/>
    </source>
</evidence>
<organism evidence="2">
    <name type="scientific">Selaginella moellendorffii</name>
    <name type="common">Spikemoss</name>
    <dbReference type="NCBI Taxonomy" id="88036"/>
    <lineage>
        <taxon>Eukaryota</taxon>
        <taxon>Viridiplantae</taxon>
        <taxon>Streptophyta</taxon>
        <taxon>Embryophyta</taxon>
        <taxon>Tracheophyta</taxon>
        <taxon>Lycopodiopsida</taxon>
        <taxon>Selaginellales</taxon>
        <taxon>Selaginellaceae</taxon>
        <taxon>Selaginella</taxon>
    </lineage>
</organism>
<keyword evidence="2" id="KW-1185">Reference proteome</keyword>
<dbReference type="EMBL" id="GL377742">
    <property type="protein sequence ID" value="EFJ04962.1"/>
    <property type="molecule type" value="Genomic_DNA"/>
</dbReference>